<sequence>MLSSTLFLFLWVSAITAQITYTGCHNHSSVEYCYGPDGEETPLATYALASTLTTFSTATLPASVTASDTTTLPASVTASATTTSGQTTAVTGCHTHETQTYCIDGAGNEVLISATATATGEPPAQYTDCHAHEAEQYCLGPNGEEVLVLAEGVSVSSDSHDDHDDHDDSENEVEMDCHFHAGVEHCVPVGGSESTTSSASCEVQDRDYNLGLRVGTLFVVLVTSSIGVFAPMLLAKVPSRNVNSFIFTTVKQFGTGVIVSTAFVHLYTHASLMFNNECLGVLDYEATTSAIVMAGIFMSFLFEYIGHRIIVARNRGRNTGSSAYANATNLTTKAEGPTPDSAATTASHSLANLGHNHGSPFDPTNPNSKLSVSVMEAGIIFHSILIGLTLVVAGDSFYKTLLVVIVFHQFFEGLALGARIALLPKETASFWRTKFPMALAFALITPLGMAIGVGVLNQWNGNDQSTIITIGTLDAVSAGILVWVGVVDMWARDWIIDGGDMTAENAGFGKICLGLASLVAGFVVMSVLGKWA</sequence>
<feature type="transmembrane region" description="Helical" evidence="5">
    <location>
        <begin position="467"/>
        <end position="487"/>
    </location>
</feature>
<dbReference type="EMBL" id="KN847319">
    <property type="protein sequence ID" value="KIW56119.1"/>
    <property type="molecule type" value="Genomic_DNA"/>
</dbReference>
<protein>
    <recommendedName>
        <fullName evidence="9">ZIP Zinc transporter</fullName>
    </recommendedName>
</protein>
<evidence type="ECO:0000256" key="2">
    <source>
        <dbReference type="ARBA" id="ARBA00022692"/>
    </source>
</evidence>
<dbReference type="AlphaFoldDB" id="A0A0D2F7V7"/>
<evidence type="ECO:0000256" key="1">
    <source>
        <dbReference type="ARBA" id="ARBA00004141"/>
    </source>
</evidence>
<feature type="chain" id="PRO_5002241904" description="ZIP Zinc transporter" evidence="6">
    <location>
        <begin position="18"/>
        <end position="532"/>
    </location>
</feature>
<organism evidence="7 8">
    <name type="scientific">Exophiala xenobiotica</name>
    <dbReference type="NCBI Taxonomy" id="348802"/>
    <lineage>
        <taxon>Eukaryota</taxon>
        <taxon>Fungi</taxon>
        <taxon>Dikarya</taxon>
        <taxon>Ascomycota</taxon>
        <taxon>Pezizomycotina</taxon>
        <taxon>Eurotiomycetes</taxon>
        <taxon>Chaetothyriomycetidae</taxon>
        <taxon>Chaetothyriales</taxon>
        <taxon>Herpotrichiellaceae</taxon>
        <taxon>Exophiala</taxon>
    </lineage>
</organism>
<feature type="transmembrane region" description="Helical" evidence="5">
    <location>
        <begin position="435"/>
        <end position="455"/>
    </location>
</feature>
<evidence type="ECO:0008006" key="9">
    <source>
        <dbReference type="Google" id="ProtNLM"/>
    </source>
</evidence>
<dbReference type="PANTHER" id="PTHR11040:SF44">
    <property type="entry name" value="PROTEIN ZNTC-RELATED"/>
    <property type="match status" value="1"/>
</dbReference>
<feature type="transmembrane region" description="Helical" evidence="5">
    <location>
        <begin position="400"/>
        <end position="423"/>
    </location>
</feature>
<evidence type="ECO:0000313" key="7">
    <source>
        <dbReference type="EMBL" id="KIW56119.1"/>
    </source>
</evidence>
<keyword evidence="6" id="KW-0732">Signal</keyword>
<dbReference type="Proteomes" id="UP000054342">
    <property type="component" value="Unassembled WGS sequence"/>
</dbReference>
<feature type="transmembrane region" description="Helical" evidence="5">
    <location>
        <begin position="374"/>
        <end position="394"/>
    </location>
</feature>
<evidence type="ECO:0000256" key="6">
    <source>
        <dbReference type="SAM" id="SignalP"/>
    </source>
</evidence>
<dbReference type="OrthoDB" id="448280at2759"/>
<keyword evidence="2 5" id="KW-0812">Transmembrane</keyword>
<dbReference type="GO" id="GO:0005886">
    <property type="term" value="C:plasma membrane"/>
    <property type="evidence" value="ECO:0007669"/>
    <property type="project" value="TreeGrafter"/>
</dbReference>
<accession>A0A0D2F7V7</accession>
<comment type="subcellular location">
    <subcellularLocation>
        <location evidence="1">Membrane</location>
        <topology evidence="1">Multi-pass membrane protein</topology>
    </subcellularLocation>
</comment>
<name>A0A0D2F7V7_9EURO</name>
<evidence type="ECO:0000256" key="5">
    <source>
        <dbReference type="SAM" id="Phobius"/>
    </source>
</evidence>
<evidence type="ECO:0000313" key="8">
    <source>
        <dbReference type="Proteomes" id="UP000054342"/>
    </source>
</evidence>
<evidence type="ECO:0000256" key="3">
    <source>
        <dbReference type="ARBA" id="ARBA00022989"/>
    </source>
</evidence>
<evidence type="ECO:0000256" key="4">
    <source>
        <dbReference type="ARBA" id="ARBA00023136"/>
    </source>
</evidence>
<proteinExistence type="predicted"/>
<dbReference type="InterPro" id="IPR003689">
    <property type="entry name" value="ZIP"/>
</dbReference>
<dbReference type="GO" id="GO:0005385">
    <property type="term" value="F:zinc ion transmembrane transporter activity"/>
    <property type="evidence" value="ECO:0007669"/>
    <property type="project" value="TreeGrafter"/>
</dbReference>
<feature type="transmembrane region" description="Helical" evidence="5">
    <location>
        <begin position="210"/>
        <end position="233"/>
    </location>
</feature>
<feature type="transmembrane region" description="Helical" evidence="5">
    <location>
        <begin position="245"/>
        <end position="266"/>
    </location>
</feature>
<feature type="transmembrane region" description="Helical" evidence="5">
    <location>
        <begin position="508"/>
        <end position="528"/>
    </location>
</feature>
<keyword evidence="8" id="KW-1185">Reference proteome</keyword>
<feature type="signal peptide" evidence="6">
    <location>
        <begin position="1"/>
        <end position="17"/>
    </location>
</feature>
<gene>
    <name evidence="7" type="ORF">PV05_04802</name>
</gene>
<dbReference type="GeneID" id="25326710"/>
<dbReference type="RefSeq" id="XP_013316703.1">
    <property type="nucleotide sequence ID" value="XM_013461249.1"/>
</dbReference>
<keyword evidence="3 5" id="KW-1133">Transmembrane helix</keyword>
<reference evidence="7 8" key="1">
    <citation type="submission" date="2015-01" db="EMBL/GenBank/DDBJ databases">
        <title>The Genome Sequence of Exophiala xenobiotica CBS118157.</title>
        <authorList>
            <consortium name="The Broad Institute Genomics Platform"/>
            <person name="Cuomo C."/>
            <person name="de Hoog S."/>
            <person name="Gorbushina A."/>
            <person name="Stielow B."/>
            <person name="Teixiera M."/>
            <person name="Abouelleil A."/>
            <person name="Chapman S.B."/>
            <person name="Priest M."/>
            <person name="Young S.K."/>
            <person name="Wortman J."/>
            <person name="Nusbaum C."/>
            <person name="Birren B."/>
        </authorList>
    </citation>
    <scope>NUCLEOTIDE SEQUENCE [LARGE SCALE GENOMIC DNA]</scope>
    <source>
        <strain evidence="7 8">CBS 118157</strain>
    </source>
</reference>
<feature type="transmembrane region" description="Helical" evidence="5">
    <location>
        <begin position="286"/>
        <end position="305"/>
    </location>
</feature>
<dbReference type="PANTHER" id="PTHR11040">
    <property type="entry name" value="ZINC/IRON TRANSPORTER"/>
    <property type="match status" value="1"/>
</dbReference>
<keyword evidence="4 5" id="KW-0472">Membrane</keyword>
<dbReference type="STRING" id="348802.A0A0D2F7V7"/>
<dbReference type="HOGENOM" id="CLU_027089_5_0_1"/>
<dbReference type="Pfam" id="PF02535">
    <property type="entry name" value="Zip"/>
    <property type="match status" value="1"/>
</dbReference>